<reference evidence="1" key="1">
    <citation type="journal article" date="2014" name="Genome Biol. Evol.">
        <title>Pangenome evidence for extensive interdomain horizontal transfer affecting lineage core and shell genes in uncultured planktonic thaumarchaeota and euryarchaeota.</title>
        <authorList>
            <person name="Deschamps P."/>
            <person name="Zivanovic Y."/>
            <person name="Moreira D."/>
            <person name="Rodriguez-Valera F."/>
            <person name="Lopez-Garcia P."/>
        </authorList>
    </citation>
    <scope>NUCLEOTIDE SEQUENCE</scope>
</reference>
<sequence length="139" mass="16234">MNQTKDEQLLNVVENILALNTAMRFASILDLKGNIIEGIMKDRKTSLESQKQQEKFCKDAAKARKMREAYDKKLGKVRYVHTERENVTQITVYIKKYTIFITMEPELSVNKKLQIITKIKKCLHTFDINHKPINHHTSS</sequence>
<dbReference type="Pfam" id="PF20364">
    <property type="entry name" value="DUF6659"/>
    <property type="match status" value="1"/>
</dbReference>
<organism evidence="1">
    <name type="scientific">uncultured marine thaumarchaeote SAT1000_12_D12</name>
    <dbReference type="NCBI Taxonomy" id="1456378"/>
    <lineage>
        <taxon>Archaea</taxon>
        <taxon>Nitrososphaerota</taxon>
        <taxon>environmental samples</taxon>
    </lineage>
</organism>
<name>A0A075I8I1_9ARCH</name>
<evidence type="ECO:0000313" key="1">
    <source>
        <dbReference type="EMBL" id="AIF23027.1"/>
    </source>
</evidence>
<proteinExistence type="predicted"/>
<accession>A0A075I8I1</accession>
<dbReference type="AlphaFoldDB" id="A0A075I8I1"/>
<dbReference type="EMBL" id="KF901220">
    <property type="protein sequence ID" value="AIF23027.1"/>
    <property type="molecule type" value="Genomic_DNA"/>
</dbReference>
<dbReference type="InterPro" id="IPR046600">
    <property type="entry name" value="DUF6659"/>
</dbReference>
<protein>
    <submittedName>
        <fullName evidence="1">Uncharacterized protein</fullName>
    </submittedName>
</protein>